<organism evidence="3 4">
    <name type="scientific">Flammeovirga kamogawensis</name>
    <dbReference type="NCBI Taxonomy" id="373891"/>
    <lineage>
        <taxon>Bacteria</taxon>
        <taxon>Pseudomonadati</taxon>
        <taxon>Bacteroidota</taxon>
        <taxon>Cytophagia</taxon>
        <taxon>Cytophagales</taxon>
        <taxon>Flammeovirgaceae</taxon>
        <taxon>Flammeovirga</taxon>
    </lineage>
</organism>
<dbReference type="InterPro" id="IPR050452">
    <property type="entry name" value="Metacaspase"/>
</dbReference>
<name>A0ABX8H111_9BACT</name>
<dbReference type="Gene3D" id="3.40.50.1460">
    <property type="match status" value="1"/>
</dbReference>
<gene>
    <name evidence="3" type="ORF">KM029_23165</name>
</gene>
<proteinExistence type="predicted"/>
<evidence type="ECO:0000256" key="1">
    <source>
        <dbReference type="SAM" id="SignalP"/>
    </source>
</evidence>
<accession>A0ABX8H111</accession>
<dbReference type="RefSeq" id="WP_144076183.1">
    <property type="nucleotide sequence ID" value="NZ_CP076129.1"/>
</dbReference>
<dbReference type="Pfam" id="PF00656">
    <property type="entry name" value="Peptidase_C14"/>
    <property type="match status" value="1"/>
</dbReference>
<keyword evidence="4" id="KW-1185">Reference proteome</keyword>
<feature type="domain" description="Peptidase C14 caspase" evidence="2">
    <location>
        <begin position="261"/>
        <end position="466"/>
    </location>
</feature>
<sequence length="491" mass="55871">MKYFYLILLCLFTSIHLFGQTDYKVYSAVPTYAKSIYFSDEFEDNTNEWTIVPYLSDDVRESKIKKGEYRLTSYDKDEVVVEIKSGFGYTDLDDYEIEVAIKHNDYQRSNANGVVWAMSPDGNNAYGIAFNAIGEYYIQELFDGQENDLVPWTYHDAVLRDDFNKITIRKIEDWYYLFINEQFVYMFPFEELHINDDVTGFFAEGTAIAIDYIKVTEVLTDKIRTAPATSSRVAVQPTNNTRALVRTETTNTTVHANGDYYALIIGVQDYIDNSVKDLRFPIRDATRIHDVLVGKYGFTDNHIIFLKNPTRSEVFKAFNTLRANVKSTDNLLIFYAGHGYYDQKVNEGYWLPSDAVEGDDSGWIANSSLSTKLKGIDSKHTLLISDACFGGSIFKPSRSAFANAEKSITSYYEKKSRKGMTSGTLKTVPDESVFAKYLIKTLEENNKQYLSSSSLFYSFNEAVANNSLNAPQYGVLFGVGDEGGQFIFIKK</sequence>
<dbReference type="Proteomes" id="UP000682802">
    <property type="component" value="Chromosome 2"/>
</dbReference>
<dbReference type="PANTHER" id="PTHR48104:SF30">
    <property type="entry name" value="METACASPASE-1"/>
    <property type="match status" value="1"/>
</dbReference>
<evidence type="ECO:0000313" key="4">
    <source>
        <dbReference type="Proteomes" id="UP000682802"/>
    </source>
</evidence>
<evidence type="ECO:0000259" key="2">
    <source>
        <dbReference type="Pfam" id="PF00656"/>
    </source>
</evidence>
<protein>
    <submittedName>
        <fullName evidence="3">Caspase family protein</fullName>
    </submittedName>
</protein>
<keyword evidence="1" id="KW-0732">Signal</keyword>
<dbReference type="InterPro" id="IPR029030">
    <property type="entry name" value="Caspase-like_dom_sf"/>
</dbReference>
<evidence type="ECO:0000313" key="3">
    <source>
        <dbReference type="EMBL" id="QWG09510.1"/>
    </source>
</evidence>
<dbReference type="Gene3D" id="2.60.120.560">
    <property type="entry name" value="Exo-inulinase, domain 1"/>
    <property type="match status" value="1"/>
</dbReference>
<dbReference type="EMBL" id="CP076129">
    <property type="protein sequence ID" value="QWG09510.1"/>
    <property type="molecule type" value="Genomic_DNA"/>
</dbReference>
<reference evidence="3 4" key="1">
    <citation type="submission" date="2021-05" db="EMBL/GenBank/DDBJ databases">
        <title>Comparative genomic studies on the polysaccharide-degrading batcterial strains of the Flammeovirga genus.</title>
        <authorList>
            <person name="Zewei F."/>
            <person name="Zheng Z."/>
            <person name="Yu L."/>
            <person name="Ruyue G."/>
            <person name="Yanhong M."/>
            <person name="Yuanyuan C."/>
            <person name="Jingyan G."/>
            <person name="Wenjun H."/>
        </authorList>
    </citation>
    <scope>NUCLEOTIDE SEQUENCE [LARGE SCALE GENOMIC DNA]</scope>
    <source>
        <strain evidence="3 4">YS10</strain>
    </source>
</reference>
<feature type="chain" id="PRO_5045855952" evidence="1">
    <location>
        <begin position="20"/>
        <end position="491"/>
    </location>
</feature>
<feature type="signal peptide" evidence="1">
    <location>
        <begin position="1"/>
        <end position="19"/>
    </location>
</feature>
<dbReference type="PANTHER" id="PTHR48104">
    <property type="entry name" value="METACASPASE-4"/>
    <property type="match status" value="1"/>
</dbReference>
<dbReference type="SUPFAM" id="SSF52129">
    <property type="entry name" value="Caspase-like"/>
    <property type="match status" value="1"/>
</dbReference>
<dbReference type="InterPro" id="IPR011600">
    <property type="entry name" value="Pept_C14_caspase"/>
</dbReference>